<dbReference type="AlphaFoldDB" id="A0A0P9L1J4"/>
<feature type="transmembrane region" description="Helical" evidence="6">
    <location>
        <begin position="49"/>
        <end position="66"/>
    </location>
</feature>
<dbReference type="GO" id="GO:0005886">
    <property type="term" value="C:plasma membrane"/>
    <property type="evidence" value="ECO:0007669"/>
    <property type="project" value="UniProtKB-SubCell"/>
</dbReference>
<dbReference type="PATRIC" id="fig|251702.3.peg.2639"/>
<proteinExistence type="predicted"/>
<organism evidence="7 8">
    <name type="scientific">Pseudomonas syringae pv. antirrhini</name>
    <dbReference type="NCBI Taxonomy" id="251702"/>
    <lineage>
        <taxon>Bacteria</taxon>
        <taxon>Pseudomonadati</taxon>
        <taxon>Pseudomonadota</taxon>
        <taxon>Gammaproteobacteria</taxon>
        <taxon>Pseudomonadales</taxon>
        <taxon>Pseudomonadaceae</taxon>
        <taxon>Pseudomonas</taxon>
    </lineage>
</organism>
<accession>A0A0P9L1J4</accession>
<dbReference type="GO" id="GO:0015171">
    <property type="term" value="F:amino acid transmembrane transporter activity"/>
    <property type="evidence" value="ECO:0007669"/>
    <property type="project" value="TreeGrafter"/>
</dbReference>
<dbReference type="EMBL" id="LJPT01000118">
    <property type="protein sequence ID" value="KPW47050.1"/>
    <property type="molecule type" value="Genomic_DNA"/>
</dbReference>
<evidence type="ECO:0000313" key="7">
    <source>
        <dbReference type="EMBL" id="KPW47050.1"/>
    </source>
</evidence>
<comment type="caution">
    <text evidence="7">The sequence shown here is derived from an EMBL/GenBank/DDBJ whole genome shotgun (WGS) entry which is preliminary data.</text>
</comment>
<evidence type="ECO:0000256" key="1">
    <source>
        <dbReference type="ARBA" id="ARBA00004651"/>
    </source>
</evidence>
<dbReference type="PANTHER" id="PTHR30086">
    <property type="entry name" value="ARGININE EXPORTER PROTEIN ARGO"/>
    <property type="match status" value="1"/>
</dbReference>
<dbReference type="Proteomes" id="UP000050425">
    <property type="component" value="Unassembled WGS sequence"/>
</dbReference>
<protein>
    <submittedName>
        <fullName evidence="7">Transporter, LysE family</fullName>
    </submittedName>
</protein>
<keyword evidence="5 6" id="KW-0472">Membrane</keyword>
<evidence type="ECO:0000256" key="3">
    <source>
        <dbReference type="ARBA" id="ARBA00022692"/>
    </source>
</evidence>
<keyword evidence="3 6" id="KW-0812">Transmembrane</keyword>
<evidence type="ECO:0000256" key="2">
    <source>
        <dbReference type="ARBA" id="ARBA00022475"/>
    </source>
</evidence>
<feature type="transmembrane region" description="Helical" evidence="6">
    <location>
        <begin position="21"/>
        <end position="43"/>
    </location>
</feature>
<evidence type="ECO:0000256" key="6">
    <source>
        <dbReference type="SAM" id="Phobius"/>
    </source>
</evidence>
<feature type="transmembrane region" description="Helical" evidence="6">
    <location>
        <begin position="158"/>
        <end position="177"/>
    </location>
</feature>
<dbReference type="Pfam" id="PF01810">
    <property type="entry name" value="LysE"/>
    <property type="match status" value="1"/>
</dbReference>
<name>A0A0P9L1J4_9PSED</name>
<reference evidence="7 8" key="1">
    <citation type="submission" date="2015-09" db="EMBL/GenBank/DDBJ databases">
        <title>Genome announcement of multiple Pseudomonas syringae strains.</title>
        <authorList>
            <person name="Thakur S."/>
            <person name="Wang P.W."/>
            <person name="Gong Y."/>
            <person name="Weir B.S."/>
            <person name="Guttman D.S."/>
        </authorList>
    </citation>
    <scope>NUCLEOTIDE SEQUENCE [LARGE SCALE GENOMIC DNA]</scope>
    <source>
        <strain evidence="7 8">ICMP4303</strain>
    </source>
</reference>
<evidence type="ECO:0000256" key="4">
    <source>
        <dbReference type="ARBA" id="ARBA00022989"/>
    </source>
</evidence>
<feature type="transmembrane region" description="Helical" evidence="6">
    <location>
        <begin position="113"/>
        <end position="138"/>
    </location>
</feature>
<keyword evidence="2" id="KW-1003">Cell membrane</keyword>
<evidence type="ECO:0000313" key="8">
    <source>
        <dbReference type="Proteomes" id="UP000050425"/>
    </source>
</evidence>
<dbReference type="PANTHER" id="PTHR30086:SF20">
    <property type="entry name" value="ARGININE EXPORTER PROTEIN ARGO-RELATED"/>
    <property type="match status" value="1"/>
</dbReference>
<sequence>MGYLMSLAHKNRLRKIRYERSYIALTFAGLTAVILASKTIFIIIKLLGAAYLIYLAYKLWVGDVSAMAQKGGESEGRIPTLMRREFLLAIGNPKAILIFTAFLPQFVVPDEDVLTQFIILGAIFLALEWVAIAIYAYLGLHLQRWLAGAKAKKIFNRVCGSLLGGAGLSLLVAGHAVSAP</sequence>
<gene>
    <name evidence="7" type="ORF">ALO88_102336</name>
</gene>
<evidence type="ECO:0000256" key="5">
    <source>
        <dbReference type="ARBA" id="ARBA00023136"/>
    </source>
</evidence>
<keyword evidence="4 6" id="KW-1133">Transmembrane helix</keyword>
<dbReference type="InterPro" id="IPR001123">
    <property type="entry name" value="LeuE-type"/>
</dbReference>
<feature type="transmembrane region" description="Helical" evidence="6">
    <location>
        <begin position="86"/>
        <end position="107"/>
    </location>
</feature>
<comment type="subcellular location">
    <subcellularLocation>
        <location evidence="1">Cell membrane</location>
        <topology evidence="1">Multi-pass membrane protein</topology>
    </subcellularLocation>
</comment>